<dbReference type="EMBL" id="QYBB01000064">
    <property type="protein sequence ID" value="RYC29195.1"/>
    <property type="molecule type" value="Genomic_DNA"/>
</dbReference>
<protein>
    <recommendedName>
        <fullName evidence="4">DNA-binding protein</fullName>
    </recommendedName>
</protein>
<feature type="compositionally biased region" description="Basic and acidic residues" evidence="1">
    <location>
        <begin position="1"/>
        <end position="13"/>
    </location>
</feature>
<dbReference type="RefSeq" id="WP_129229750.1">
    <property type="nucleotide sequence ID" value="NZ_QYBB01000064.1"/>
</dbReference>
<gene>
    <name evidence="2" type="ORF">D3273_25355</name>
</gene>
<dbReference type="AlphaFoldDB" id="A0A4Q2U390"/>
<comment type="caution">
    <text evidence="2">The sequence shown here is derived from an EMBL/GenBank/DDBJ whole genome shotgun (WGS) entry which is preliminary data.</text>
</comment>
<keyword evidence="3" id="KW-1185">Reference proteome</keyword>
<dbReference type="SUPFAM" id="SSF46955">
    <property type="entry name" value="Putative DNA-binding domain"/>
    <property type="match status" value="1"/>
</dbReference>
<dbReference type="InterPro" id="IPR009061">
    <property type="entry name" value="DNA-bd_dom_put_sf"/>
</dbReference>
<dbReference type="OrthoDB" id="7873391at2"/>
<reference evidence="2 3" key="1">
    <citation type="submission" date="2018-12" db="EMBL/GenBank/DDBJ databases">
        <authorList>
            <person name="Grouzdev D.S."/>
            <person name="Krutkina M.S."/>
        </authorList>
    </citation>
    <scope>NUCLEOTIDE SEQUENCE [LARGE SCALE GENOMIC DNA]</scope>
    <source>
        <strain evidence="2 3">RmlP026</strain>
    </source>
</reference>
<evidence type="ECO:0000313" key="3">
    <source>
        <dbReference type="Proteomes" id="UP000290759"/>
    </source>
</evidence>
<evidence type="ECO:0000313" key="2">
    <source>
        <dbReference type="EMBL" id="RYC29195.1"/>
    </source>
</evidence>
<dbReference type="Proteomes" id="UP000290759">
    <property type="component" value="Unassembled WGS sequence"/>
</dbReference>
<proteinExistence type="predicted"/>
<name>A0A4Q2U390_9HYPH</name>
<feature type="region of interest" description="Disordered" evidence="1">
    <location>
        <begin position="1"/>
        <end position="26"/>
    </location>
</feature>
<sequence length="87" mass="9984">MPWTTKERRDELRQNTPVPDLNKLPPDALLTDRQVSLLSGFAEYTLRVWRMKGKGPKVTLIEGRPRYRVADYRAWVARSASSQAEAA</sequence>
<reference evidence="2 3" key="2">
    <citation type="submission" date="2019-02" db="EMBL/GenBank/DDBJ databases">
        <title>'Lichenibacterium ramalinii' gen. nov. sp. nov., 'Lichenibacterium minor' gen. nov. sp. nov.</title>
        <authorList>
            <person name="Pankratov T."/>
        </authorList>
    </citation>
    <scope>NUCLEOTIDE SEQUENCE [LARGE SCALE GENOMIC DNA]</scope>
    <source>
        <strain evidence="2 3">RmlP026</strain>
    </source>
</reference>
<accession>A0A4Q2U390</accession>
<organism evidence="2 3">
    <name type="scientific">Lichenibacterium minor</name>
    <dbReference type="NCBI Taxonomy" id="2316528"/>
    <lineage>
        <taxon>Bacteria</taxon>
        <taxon>Pseudomonadati</taxon>
        <taxon>Pseudomonadota</taxon>
        <taxon>Alphaproteobacteria</taxon>
        <taxon>Hyphomicrobiales</taxon>
        <taxon>Lichenihabitantaceae</taxon>
        <taxon>Lichenibacterium</taxon>
    </lineage>
</organism>
<evidence type="ECO:0008006" key="4">
    <source>
        <dbReference type="Google" id="ProtNLM"/>
    </source>
</evidence>
<evidence type="ECO:0000256" key="1">
    <source>
        <dbReference type="SAM" id="MobiDB-lite"/>
    </source>
</evidence>